<organism evidence="1 2">
    <name type="scientific">Pallidibacillus thermolactis</name>
    <dbReference type="NCBI Taxonomy" id="251051"/>
    <lineage>
        <taxon>Bacteria</taxon>
        <taxon>Bacillati</taxon>
        <taxon>Bacillota</taxon>
        <taxon>Bacilli</taxon>
        <taxon>Bacillales</taxon>
        <taxon>Bacillaceae</taxon>
        <taxon>Pallidibacillus</taxon>
    </lineage>
</organism>
<reference evidence="1 2" key="1">
    <citation type="submission" date="2022-10" db="EMBL/GenBank/DDBJ databases">
        <title>Description of Fervidibacillus gen. nov. in the family Fervidibacillaceae fam. nov. with two species, Fervidibacillus albus sp. nov., and Fervidibacillus halotolerans sp. nov., isolated from tidal flat sediments.</title>
        <authorList>
            <person name="Kwon K.K."/>
            <person name="Yang S.-H."/>
        </authorList>
    </citation>
    <scope>NUCLEOTIDE SEQUENCE [LARGE SCALE GENOMIC DNA]</scope>
    <source>
        <strain evidence="1 2">DSM 23332</strain>
    </source>
</reference>
<dbReference type="EMBL" id="JAOUSE010000077">
    <property type="protein sequence ID" value="MCU9595791.1"/>
    <property type="molecule type" value="Genomic_DNA"/>
</dbReference>
<dbReference type="InterPro" id="IPR025935">
    <property type="entry name" value="AbiH"/>
</dbReference>
<dbReference type="Proteomes" id="UP001208656">
    <property type="component" value="Unassembled WGS sequence"/>
</dbReference>
<proteinExistence type="predicted"/>
<dbReference type="Pfam" id="PF14253">
    <property type="entry name" value="AbiH"/>
    <property type="match status" value="1"/>
</dbReference>
<sequence>MTNLFVIGNGFDLDHNLKTSYNDFRKYLLSEYAEIKMDEMIIPSGSYLQDGGVEYDDVEVLSMLFYLINQAENNYEKWSNIEKSLGYLDFSEAFEFYDDILDDDGDTDWWKTAYRNEEIASQLVIPTFKIQEFFWEWIHTINLDSVTPKRDFNNLINEKDKFLTFNYTETLEVVYGISSKNICHIHGKQHEEIFFGHGNNKDYYEEYMSSHIGSENSISKIYDFLRKDTTRALEKNIDFFDGLVNEDICNIFSYGFSFNEVDSIYIEELCKRIKTENITWYFNDYDISNIGHYIQYVKKCGFSGNFNIFHIGG</sequence>
<gene>
    <name evidence="1" type="ORF">OEV82_15385</name>
</gene>
<name>A0ABT2WJB4_9BACI</name>
<evidence type="ECO:0000313" key="1">
    <source>
        <dbReference type="EMBL" id="MCU9595791.1"/>
    </source>
</evidence>
<dbReference type="RefSeq" id="WP_263062360.1">
    <property type="nucleotide sequence ID" value="NZ_JAOUSE010000077.1"/>
</dbReference>
<evidence type="ECO:0000313" key="2">
    <source>
        <dbReference type="Proteomes" id="UP001208656"/>
    </source>
</evidence>
<comment type="caution">
    <text evidence="1">The sequence shown here is derived from an EMBL/GenBank/DDBJ whole genome shotgun (WGS) entry which is preliminary data.</text>
</comment>
<accession>A0ABT2WJB4</accession>
<keyword evidence="2" id="KW-1185">Reference proteome</keyword>
<protein>
    <submittedName>
        <fullName evidence="1">Bacteriophage abortive infection AbiH family protein</fullName>
    </submittedName>
</protein>